<name>H2J3C1_MARPK</name>
<dbReference type="HOGENOM" id="CLU_1068764_0_0_0"/>
<keyword evidence="1" id="KW-0472">Membrane</keyword>
<keyword evidence="1" id="KW-1133">Transmembrane helix</keyword>
<reference evidence="3" key="2">
    <citation type="submission" date="2012-01" db="EMBL/GenBank/DDBJ databases">
        <title>Complete sequence of chromosome of Marinitoga piezophila KA3.</title>
        <authorList>
            <person name="Lucas S."/>
            <person name="Han J."/>
            <person name="Lapidus A."/>
            <person name="Cheng J.-F."/>
            <person name="Goodwin L."/>
            <person name="Pitluck S."/>
            <person name="Peters L."/>
            <person name="Mikhailova N."/>
            <person name="Teshima H."/>
            <person name="Detter J.C."/>
            <person name="Han C."/>
            <person name="Tapia R."/>
            <person name="Land M."/>
            <person name="Hauser L."/>
            <person name="Kyrpides N."/>
            <person name="Ivanova N."/>
            <person name="Pagani I."/>
            <person name="Jebbar M."/>
            <person name="Vannier P."/>
            <person name="Oger P."/>
            <person name="Cario A."/>
            <person name="Bartlett D."/>
            <person name="Noll K.M."/>
            <person name="Woyke T."/>
        </authorList>
    </citation>
    <scope>NUCLEOTIDE SEQUENCE [LARGE SCALE GENOMIC DNA]</scope>
    <source>
        <strain evidence="3">DSM 14283 / JCM 11233 / KA3</strain>
    </source>
</reference>
<dbReference type="EMBL" id="CP003257">
    <property type="protein sequence ID" value="AEX85737.1"/>
    <property type="molecule type" value="Genomic_DNA"/>
</dbReference>
<proteinExistence type="predicted"/>
<dbReference type="RefSeq" id="WP_014296808.1">
    <property type="nucleotide sequence ID" value="NC_016751.1"/>
</dbReference>
<keyword evidence="1" id="KW-0812">Transmembrane</keyword>
<evidence type="ECO:0000313" key="2">
    <source>
        <dbReference type="EMBL" id="AEX85737.1"/>
    </source>
</evidence>
<dbReference type="AlphaFoldDB" id="H2J3C1"/>
<dbReference type="Proteomes" id="UP000007161">
    <property type="component" value="Chromosome"/>
</dbReference>
<dbReference type="KEGG" id="mpz:Marpi_1334"/>
<sequence length="260" mass="31207">MCYNYSMKRNKILIFIILILQINIFSYVKEIEIKDLSYSFFEEYIYPINIQGFKIEYIKLPEFNINANLKQLKYLNLKIKNISDKYTKLNNYINPFQKISFDTRISINEYNDIDIQFLNESIYIIFLKIPTKYYIPQIEESLFSVKIPQINFNISKKGLFDDTWVLYFRGDLKIKNAKLYSYFGYGNENIIIDNGEKNKTEFIYIEYIEKSSKIIFNYNNFGKYYKALLKAIKTYNKINFSFNISEKLKPSISVAYTKNF</sequence>
<evidence type="ECO:0000313" key="3">
    <source>
        <dbReference type="Proteomes" id="UP000007161"/>
    </source>
</evidence>
<accession>H2J3C1</accession>
<evidence type="ECO:0000256" key="1">
    <source>
        <dbReference type="SAM" id="Phobius"/>
    </source>
</evidence>
<protein>
    <submittedName>
        <fullName evidence="2">Uncharacterized protein</fullName>
    </submittedName>
</protein>
<reference evidence="2 3" key="1">
    <citation type="journal article" date="2012" name="J. Bacteriol.">
        <title>Complete Genome Sequence of the Thermophilic, Piezophilic, Heterotrophic Bacterium Marinitoga piezophila KA3.</title>
        <authorList>
            <person name="Lucas S."/>
            <person name="Han J."/>
            <person name="Lapidus A."/>
            <person name="Cheng J.F."/>
            <person name="Goodwin L.A."/>
            <person name="Pitluck S."/>
            <person name="Peters L."/>
            <person name="Mikhailova N."/>
            <person name="Teshima H."/>
            <person name="Detter J.C."/>
            <person name="Han C."/>
            <person name="Tapia R."/>
            <person name="Land M."/>
            <person name="Hauser L."/>
            <person name="Kyrpides N.C."/>
            <person name="Ivanova N."/>
            <person name="Pagani I."/>
            <person name="Vannier P."/>
            <person name="Oger P."/>
            <person name="Bartlett D.H."/>
            <person name="Noll K.M."/>
            <person name="Woyke T."/>
            <person name="Jebbar M."/>
        </authorList>
    </citation>
    <scope>NUCLEOTIDE SEQUENCE [LARGE SCALE GENOMIC DNA]</scope>
    <source>
        <strain evidence="3">DSM 14283 / JCM 11233 / KA3</strain>
    </source>
</reference>
<keyword evidence="3" id="KW-1185">Reference proteome</keyword>
<feature type="transmembrane region" description="Helical" evidence="1">
    <location>
        <begin position="12"/>
        <end position="28"/>
    </location>
</feature>
<organism evidence="2 3">
    <name type="scientific">Marinitoga piezophila (strain DSM 14283 / JCM 11233 / KA3)</name>
    <dbReference type="NCBI Taxonomy" id="443254"/>
    <lineage>
        <taxon>Bacteria</taxon>
        <taxon>Thermotogati</taxon>
        <taxon>Thermotogota</taxon>
        <taxon>Thermotogae</taxon>
        <taxon>Petrotogales</taxon>
        <taxon>Petrotogaceae</taxon>
        <taxon>Marinitoga</taxon>
    </lineage>
</organism>
<dbReference type="STRING" id="443254.Marpi_1334"/>
<gene>
    <name evidence="2" type="ordered locus">Marpi_1334</name>
</gene>